<evidence type="ECO:0000313" key="6">
    <source>
        <dbReference type="EMBL" id="KAK3193210.1"/>
    </source>
</evidence>
<keyword evidence="4" id="KW-1133">Transmembrane helix</keyword>
<dbReference type="Proteomes" id="UP001281410">
    <property type="component" value="Unassembled WGS sequence"/>
</dbReference>
<name>A0AAD9ZU58_9ROSI</name>
<evidence type="ECO:0000256" key="3">
    <source>
        <dbReference type="ARBA" id="ARBA00022692"/>
    </source>
</evidence>
<gene>
    <name evidence="6" type="ORF">Dsin_024520</name>
</gene>
<keyword evidence="3" id="KW-0812">Transmembrane</keyword>
<dbReference type="InterPro" id="IPR007770">
    <property type="entry name" value="DMP"/>
</dbReference>
<dbReference type="AlphaFoldDB" id="A0AAD9ZU58"/>
<accession>A0AAD9ZU58</accession>
<evidence type="ECO:0000313" key="7">
    <source>
        <dbReference type="Proteomes" id="UP001281410"/>
    </source>
</evidence>
<organism evidence="6 7">
    <name type="scientific">Dipteronia sinensis</name>
    <dbReference type="NCBI Taxonomy" id="43782"/>
    <lineage>
        <taxon>Eukaryota</taxon>
        <taxon>Viridiplantae</taxon>
        <taxon>Streptophyta</taxon>
        <taxon>Embryophyta</taxon>
        <taxon>Tracheophyta</taxon>
        <taxon>Spermatophyta</taxon>
        <taxon>Magnoliopsida</taxon>
        <taxon>eudicotyledons</taxon>
        <taxon>Gunneridae</taxon>
        <taxon>Pentapetalae</taxon>
        <taxon>rosids</taxon>
        <taxon>malvids</taxon>
        <taxon>Sapindales</taxon>
        <taxon>Sapindaceae</taxon>
        <taxon>Hippocastanoideae</taxon>
        <taxon>Acereae</taxon>
        <taxon>Dipteronia</taxon>
    </lineage>
</organism>
<dbReference type="GO" id="GO:0016020">
    <property type="term" value="C:membrane"/>
    <property type="evidence" value="ECO:0007669"/>
    <property type="project" value="UniProtKB-SubCell"/>
</dbReference>
<sequence length="67" mass="7364">MFKSGIPDKCKVGLNDLVHAVISAIAFADHRVTNCLFPGHEKGMDQAVESLPLMAETVLFHSSHKWS</sequence>
<keyword evidence="5" id="KW-0472">Membrane</keyword>
<evidence type="ECO:0000256" key="4">
    <source>
        <dbReference type="ARBA" id="ARBA00022989"/>
    </source>
</evidence>
<keyword evidence="7" id="KW-1185">Reference proteome</keyword>
<evidence type="ECO:0000256" key="5">
    <source>
        <dbReference type="ARBA" id="ARBA00023136"/>
    </source>
</evidence>
<proteinExistence type="inferred from homology"/>
<dbReference type="EMBL" id="JANJYJ010000008">
    <property type="protein sequence ID" value="KAK3193210.1"/>
    <property type="molecule type" value="Genomic_DNA"/>
</dbReference>
<dbReference type="GO" id="GO:0005737">
    <property type="term" value="C:cytoplasm"/>
    <property type="evidence" value="ECO:0007669"/>
    <property type="project" value="UniProtKB-ARBA"/>
</dbReference>
<evidence type="ECO:0000256" key="1">
    <source>
        <dbReference type="ARBA" id="ARBA00004141"/>
    </source>
</evidence>
<comment type="subcellular location">
    <subcellularLocation>
        <location evidence="1">Membrane</location>
        <topology evidence="1">Multi-pass membrane protein</topology>
    </subcellularLocation>
</comment>
<dbReference type="Pfam" id="PF05078">
    <property type="entry name" value="DUF679"/>
    <property type="match status" value="1"/>
</dbReference>
<protein>
    <submittedName>
        <fullName evidence="6">Uncharacterized protein</fullName>
    </submittedName>
</protein>
<reference evidence="6" key="1">
    <citation type="journal article" date="2023" name="Plant J.">
        <title>Genome sequences and population genomics provide insights into the demographic history, inbreeding, and mutation load of two 'living fossil' tree species of Dipteronia.</title>
        <authorList>
            <person name="Feng Y."/>
            <person name="Comes H.P."/>
            <person name="Chen J."/>
            <person name="Zhu S."/>
            <person name="Lu R."/>
            <person name="Zhang X."/>
            <person name="Li P."/>
            <person name="Qiu J."/>
            <person name="Olsen K.M."/>
            <person name="Qiu Y."/>
        </authorList>
    </citation>
    <scope>NUCLEOTIDE SEQUENCE</scope>
    <source>
        <strain evidence="6">NBL</strain>
    </source>
</reference>
<evidence type="ECO:0000256" key="2">
    <source>
        <dbReference type="ARBA" id="ARBA00008707"/>
    </source>
</evidence>
<comment type="caution">
    <text evidence="6">The sequence shown here is derived from an EMBL/GenBank/DDBJ whole genome shotgun (WGS) entry which is preliminary data.</text>
</comment>
<comment type="similarity">
    <text evidence="2">Belongs to the plant DMP1 protein family.</text>
</comment>